<reference evidence="2" key="1">
    <citation type="submission" date="2021-01" db="UniProtKB">
        <authorList>
            <consortium name="EnsemblMetazoa"/>
        </authorList>
    </citation>
    <scope>IDENTIFICATION</scope>
</reference>
<dbReference type="OrthoDB" id="548214at2759"/>
<dbReference type="GO" id="GO:0031209">
    <property type="term" value="C:SCAR complex"/>
    <property type="evidence" value="ECO:0007669"/>
    <property type="project" value="TreeGrafter"/>
</dbReference>
<evidence type="ECO:0000313" key="2">
    <source>
        <dbReference type="EnsemblMetazoa" id="CLYHEMP022319.1"/>
    </source>
</evidence>
<dbReference type="GO" id="GO:0030866">
    <property type="term" value="P:cortical actin cytoskeleton organization"/>
    <property type="evidence" value="ECO:0007669"/>
    <property type="project" value="TreeGrafter"/>
</dbReference>
<dbReference type="Proteomes" id="UP000594262">
    <property type="component" value="Unplaced"/>
</dbReference>
<dbReference type="PANTHER" id="PTHR12093">
    <property type="entry name" value="NCK-ASSOCIATED PROTEIN 1"/>
    <property type="match status" value="1"/>
</dbReference>
<comment type="similarity">
    <text evidence="1">Belongs to the HEM-1/HEM-2 family.</text>
</comment>
<protein>
    <submittedName>
        <fullName evidence="2">Uncharacterized protein</fullName>
    </submittedName>
</protein>
<accession>A0A7M5XI86</accession>
<dbReference type="Pfam" id="PF09735">
    <property type="entry name" value="Nckap1"/>
    <property type="match status" value="1"/>
</dbReference>
<dbReference type="InterPro" id="IPR019137">
    <property type="entry name" value="Nck-associated_protein-1"/>
</dbReference>
<dbReference type="GO" id="GO:0016477">
    <property type="term" value="P:cell migration"/>
    <property type="evidence" value="ECO:0007669"/>
    <property type="project" value="TreeGrafter"/>
</dbReference>
<evidence type="ECO:0000313" key="3">
    <source>
        <dbReference type="Proteomes" id="UP000594262"/>
    </source>
</evidence>
<keyword evidence="3" id="KW-1185">Reference proteome</keyword>
<sequence length="412" mass="47088">NSNYEATHEIAKPSALIKDIKSYITSLHRLEEFVNLDMGRIFNATLLQQTQNCDNSGGPTLTSTYTFWYNDILLKRLFLNGGAVYSPARLSLITRSKAGYPRVEEYTDLVEMRALAELLGAYGVRHFSRKLVSRIIGEVEELKKMILVNKDVLGYVCEHPLNFDVFDVLKRIKTFDELITRSTNIGILLLFRMLISTGLKDTLPKRVPYLMHVLKDFKGNNTRNESTLTHEMAQAAGIECEFDAELYHALRNSREKNEEDGMIWTLLLSFWALSISAIAFKDSSEYNSVLEAHENNIHCLAYTLNLLPQALFTITGESVQEKIQIFLQIAATGLLKLSTDQSNVSKDMIPKQRGSAYILLDLIVKESSYMTQQELDIYFPYPLIREAYNHVYKKQRVHQFKRGSESQDIDAS</sequence>
<dbReference type="AlphaFoldDB" id="A0A7M5XI86"/>
<dbReference type="PANTHER" id="PTHR12093:SF10">
    <property type="entry name" value="MEMBRANE-ASSOCIATED PROTEIN HEM"/>
    <property type="match status" value="1"/>
</dbReference>
<dbReference type="GO" id="GO:0030031">
    <property type="term" value="P:cell projection assembly"/>
    <property type="evidence" value="ECO:0007669"/>
    <property type="project" value="TreeGrafter"/>
</dbReference>
<evidence type="ECO:0000256" key="1">
    <source>
        <dbReference type="ARBA" id="ARBA00037947"/>
    </source>
</evidence>
<proteinExistence type="inferred from homology"/>
<name>A0A7M5XI86_9CNID</name>
<dbReference type="EnsemblMetazoa" id="CLYHEMT022319.1">
    <property type="protein sequence ID" value="CLYHEMP022319.1"/>
    <property type="gene ID" value="CLYHEMG022319"/>
</dbReference>
<organism evidence="2 3">
    <name type="scientific">Clytia hemisphaerica</name>
    <dbReference type="NCBI Taxonomy" id="252671"/>
    <lineage>
        <taxon>Eukaryota</taxon>
        <taxon>Metazoa</taxon>
        <taxon>Cnidaria</taxon>
        <taxon>Hydrozoa</taxon>
        <taxon>Hydroidolina</taxon>
        <taxon>Leptothecata</taxon>
        <taxon>Obeliida</taxon>
        <taxon>Clytiidae</taxon>
        <taxon>Clytia</taxon>
    </lineage>
</organism>
<dbReference type="GO" id="GO:0048812">
    <property type="term" value="P:neuron projection morphogenesis"/>
    <property type="evidence" value="ECO:0007669"/>
    <property type="project" value="TreeGrafter"/>
</dbReference>